<dbReference type="EMBL" id="DYWI01000011">
    <property type="protein sequence ID" value="HJF64622.1"/>
    <property type="molecule type" value="Genomic_DNA"/>
</dbReference>
<accession>A0A9D3A0H3</accession>
<comment type="caution">
    <text evidence="1">The sequence shown here is derived from an EMBL/GenBank/DDBJ whole genome shotgun (WGS) entry which is preliminary data.</text>
</comment>
<name>A0A9D3A0H3_9ACTN</name>
<protein>
    <recommendedName>
        <fullName evidence="3">DUF559 domain-containing protein</fullName>
    </recommendedName>
</protein>
<gene>
    <name evidence="1" type="ORF">K8U77_00695</name>
</gene>
<reference evidence="1" key="2">
    <citation type="submission" date="2021-09" db="EMBL/GenBank/DDBJ databases">
        <authorList>
            <person name="Gilroy R."/>
        </authorList>
    </citation>
    <scope>NUCLEOTIDE SEQUENCE</scope>
    <source>
        <strain evidence="1">ChiGjej6B6-11269</strain>
    </source>
</reference>
<evidence type="ECO:0000313" key="1">
    <source>
        <dbReference type="EMBL" id="HJF64622.1"/>
    </source>
</evidence>
<evidence type="ECO:0008006" key="3">
    <source>
        <dbReference type="Google" id="ProtNLM"/>
    </source>
</evidence>
<proteinExistence type="predicted"/>
<evidence type="ECO:0000313" key="2">
    <source>
        <dbReference type="Proteomes" id="UP000786989"/>
    </source>
</evidence>
<organism evidence="1 2">
    <name type="scientific">Slackia equolifaciens</name>
    <dbReference type="NCBI Taxonomy" id="498718"/>
    <lineage>
        <taxon>Bacteria</taxon>
        <taxon>Bacillati</taxon>
        <taxon>Actinomycetota</taxon>
        <taxon>Coriobacteriia</taxon>
        <taxon>Eggerthellales</taxon>
        <taxon>Eggerthellaceae</taxon>
        <taxon>Slackia</taxon>
    </lineage>
</organism>
<reference evidence="1" key="1">
    <citation type="journal article" date="2021" name="PeerJ">
        <title>Extensive microbial diversity within the chicken gut microbiome revealed by metagenomics and culture.</title>
        <authorList>
            <person name="Gilroy R."/>
            <person name="Ravi A."/>
            <person name="Getino M."/>
            <person name="Pursley I."/>
            <person name="Horton D.L."/>
            <person name="Alikhan N.F."/>
            <person name="Baker D."/>
            <person name="Gharbi K."/>
            <person name="Hall N."/>
            <person name="Watson M."/>
            <person name="Adriaenssens E.M."/>
            <person name="Foster-Nyarko E."/>
            <person name="Jarju S."/>
            <person name="Secka A."/>
            <person name="Antonio M."/>
            <person name="Oren A."/>
            <person name="Chaudhuri R.R."/>
            <person name="La Ragione R."/>
            <person name="Hildebrand F."/>
            <person name="Pallen M.J."/>
        </authorList>
    </citation>
    <scope>NUCLEOTIDE SEQUENCE</scope>
    <source>
        <strain evidence="1">ChiGjej6B6-11269</strain>
    </source>
</reference>
<dbReference type="Gene3D" id="3.40.960.10">
    <property type="entry name" value="VSR Endonuclease"/>
    <property type="match status" value="1"/>
</dbReference>
<dbReference type="AlphaFoldDB" id="A0A9D3A0H3"/>
<sequence>MAVVLSDISAALYWEACNPRVARPHRVRLLDELRPPDARASSCVDAALPFLAEDKVHYLVSSQSKRHVANRVVCHSSSMSFPPGSFFHIEDEVYVVAPELSFIQMARCLPLEQLVHYGMMLCGVYYRTPVSISEGFDGQRIKRRTGQRDALVTLEDLAFYVQSVPHLHGARKAKKALRHIIDKSRSPMETSLAMALCLPYRLGGCSAPKPSMNAAIYLDSKGVIAGGVRRDSKGLPYFECDLAWDAHGVIVEYHGDESHFGREGVERDARKANLLRAAGYEYYALTREAFASTLKFWEFASKLMKSLGHRLQPGVTDFEKRNEALRKTLRNDYLHACRRRQCVQGQVRMPDEREVQGCET</sequence>
<dbReference type="Proteomes" id="UP000786989">
    <property type="component" value="Unassembled WGS sequence"/>
</dbReference>